<feature type="compositionally biased region" description="Low complexity" evidence="1">
    <location>
        <begin position="513"/>
        <end position="559"/>
    </location>
</feature>
<dbReference type="Proteomes" id="UP000478008">
    <property type="component" value="Unassembled WGS sequence"/>
</dbReference>
<feature type="region of interest" description="Disordered" evidence="1">
    <location>
        <begin position="1"/>
        <end position="43"/>
    </location>
</feature>
<feature type="compositionally biased region" description="Polar residues" evidence="1">
    <location>
        <begin position="1203"/>
        <end position="1226"/>
    </location>
</feature>
<feature type="region of interest" description="Disordered" evidence="1">
    <location>
        <begin position="840"/>
        <end position="1232"/>
    </location>
</feature>
<feature type="compositionally biased region" description="Basic and acidic residues" evidence="1">
    <location>
        <begin position="935"/>
        <end position="944"/>
    </location>
</feature>
<feature type="compositionally biased region" description="Basic residues" evidence="1">
    <location>
        <begin position="682"/>
        <end position="693"/>
    </location>
</feature>
<dbReference type="InterPro" id="IPR011993">
    <property type="entry name" value="PH-like_dom_sf"/>
</dbReference>
<feature type="compositionally biased region" description="Polar residues" evidence="1">
    <location>
        <begin position="572"/>
        <end position="581"/>
    </location>
</feature>
<evidence type="ECO:0000313" key="4">
    <source>
        <dbReference type="Proteomes" id="UP000478008"/>
    </source>
</evidence>
<feature type="compositionally biased region" description="Polar residues" evidence="1">
    <location>
        <begin position="1051"/>
        <end position="1080"/>
    </location>
</feature>
<feature type="compositionally biased region" description="Basic and acidic residues" evidence="1">
    <location>
        <begin position="694"/>
        <end position="704"/>
    </location>
</feature>
<evidence type="ECO:0000313" key="3">
    <source>
        <dbReference type="EMBL" id="VUG19676.1"/>
    </source>
</evidence>
<dbReference type="InterPro" id="IPR001849">
    <property type="entry name" value="PH_domain"/>
</dbReference>
<evidence type="ECO:0000259" key="2">
    <source>
        <dbReference type="PROSITE" id="PS50003"/>
    </source>
</evidence>
<keyword evidence="4" id="KW-1185">Reference proteome</keyword>
<sequence>MQRLRAFSSRSGRHSNPDSAKDYDAVTPSPKSPTPLTKEAQGELSPELAPIVTLLSAQMNRKYFEGFFMLLRDLTAEGKPAERRWQEVYGILIGNELSYWSADELKSGDVDAENKPSYINFTDATLKAEATLPSGQGELNNVIIASTTLKNRYLLQYSSSEQFYRWRSAFRLAEFEYRALQEAYTAALLSARGSLLSDIRVILAETKFDREDWVSVRFGAGMPWKRCFCVIKQSKKKKHKKKNSGMFGDGSLGEVMFFETEKRSKKALPIATIKEADSIYAVYPRNYMVIDHSTMVKLDGQIVFDEKEGPRQCSIFMMPEQHSAVPGYDTMIRFMIPLLDAFRLYGRPKRLNADKTDPDSLLFALPVLPNVHYLEVQDLMQLCSSSTSLSWTPPQWDEAVKRILRVKMGQGYTGCGSVDGVDGAIRFLDASKDMARGKIRTISSSVAASRPKVLGSKFSVASSSQSSLATDSILSEKIANDDGQKSGSMSTQMNGQMNQTNPVGRNQMSNQSYPNNPINQSYPNNPNNPNNQSYHSNQKNSNNPNNPINPNNPNNQNNQTRYQTKDLRPPETTVTNKSPHQLPSLPDFELYPGGDENDHEDISAQGKPIGMEEGKDYGYNRDERRPKKEEKDYGYGRDERKPRPEDKDYGYIRDERKPRKEQKDYGYFNDEREPEREETPYHHHHHHHHHQHREKHDSPEHEQLQMDASPGSDQKRDSGGKIVSIYKRYAQFPPLREKSMNDIQSALADGPEEEDELYPGVGGSSDAPAPPVHGSGFHDEAKSGRLSPQKSDLSFSESSGLSSPEKDEPDFQLPILKKPANTGRVLSPFSEFHETFHNSMGRNLNYADGGGVEDSVSGRRHAHEPAEMPTEMPAGGLTPSESKRDHRIAEQRRREREKEVRIEMQKRKKKDQSGEKKLLERRVDKNQAATPQLQIHDRDTELSPRRSQRLSSLRRPPPGSQNAAANASNSPHSDADPDRINAQNEKALAQMTLGGTRTPRSPDISRNMNRFISAEQPGGGNSSPDKHSSSRYPSTIPQQAASQYQQGQYDSIHNPQNTRSGVSRNPATSGSARQPNSAKQRYNAYERGQEMQQPHSQNYQQPHSQNYQQPHSQKYQQPLPQNYQSQNPQQPHSQNYQSHAQQPHPQNFQQHQQYPQQYQQYQHYQHQQMPAQPEYSQARYQQQTYQQSAQHHYPARQPVRGQPYSSPDYKSQYGSPQQTCRDNQINPYIREN</sequence>
<feature type="compositionally biased region" description="Basic and acidic residues" evidence="1">
    <location>
        <begin position="15"/>
        <end position="24"/>
    </location>
</feature>
<dbReference type="AlphaFoldDB" id="A0A7D9D0L8"/>
<feature type="domain" description="PH" evidence="2">
    <location>
        <begin position="61"/>
        <end position="175"/>
    </location>
</feature>
<feature type="compositionally biased region" description="Polar residues" evidence="1">
    <location>
        <begin position="1090"/>
        <end position="1114"/>
    </location>
</feature>
<feature type="compositionally biased region" description="Low complexity" evidence="1">
    <location>
        <begin position="465"/>
        <end position="475"/>
    </location>
</feature>
<feature type="compositionally biased region" description="Low complexity" evidence="1">
    <location>
        <begin position="949"/>
        <end position="972"/>
    </location>
</feature>
<evidence type="ECO:0000256" key="1">
    <source>
        <dbReference type="SAM" id="MobiDB-lite"/>
    </source>
</evidence>
<feature type="compositionally biased region" description="Low complexity" evidence="1">
    <location>
        <begin position="1038"/>
        <end position="1049"/>
    </location>
</feature>
<reference evidence="3 4" key="1">
    <citation type="submission" date="2019-07" db="EMBL/GenBank/DDBJ databases">
        <authorList>
            <person name="Friedrich A."/>
            <person name="Schacherer J."/>
        </authorList>
    </citation>
    <scope>NUCLEOTIDE SEQUENCE [LARGE SCALE GENOMIC DNA]</scope>
</reference>
<feature type="compositionally biased region" description="Basic and acidic residues" evidence="1">
    <location>
        <begin position="610"/>
        <end position="681"/>
    </location>
</feature>
<gene>
    <name evidence="3" type="ORF">DEBR0S5_09032G</name>
</gene>
<proteinExistence type="predicted"/>
<feature type="compositionally biased region" description="Low complexity" evidence="1">
    <location>
        <begin position="791"/>
        <end position="803"/>
    </location>
</feature>
<name>A0A7D9D0L8_DEKBR</name>
<dbReference type="InterPro" id="IPR058155">
    <property type="entry name" value="Skg3/CAF120-like_PH"/>
</dbReference>
<feature type="compositionally biased region" description="Polar residues" evidence="1">
    <location>
        <begin position="485"/>
        <end position="512"/>
    </location>
</feature>
<feature type="compositionally biased region" description="Polar residues" evidence="1">
    <location>
        <begin position="993"/>
        <end position="1010"/>
    </location>
</feature>
<feature type="compositionally biased region" description="Basic and acidic residues" evidence="1">
    <location>
        <begin position="881"/>
        <end position="925"/>
    </location>
</feature>
<feature type="region of interest" description="Disordered" evidence="1">
    <location>
        <begin position="465"/>
        <end position="823"/>
    </location>
</feature>
<dbReference type="Gene3D" id="2.30.29.30">
    <property type="entry name" value="Pleckstrin-homology domain (PH domain)/Phosphotyrosine-binding domain (PTB)"/>
    <property type="match status" value="1"/>
</dbReference>
<organism evidence="3 4">
    <name type="scientific">Dekkera bruxellensis</name>
    <name type="common">Brettanomyces custersii</name>
    <dbReference type="NCBI Taxonomy" id="5007"/>
    <lineage>
        <taxon>Eukaryota</taxon>
        <taxon>Fungi</taxon>
        <taxon>Dikarya</taxon>
        <taxon>Ascomycota</taxon>
        <taxon>Saccharomycotina</taxon>
        <taxon>Pichiomycetes</taxon>
        <taxon>Pichiales</taxon>
        <taxon>Pichiaceae</taxon>
        <taxon>Brettanomyces</taxon>
    </lineage>
</organism>
<dbReference type="EMBL" id="CABFWN010000005">
    <property type="protein sequence ID" value="VUG19676.1"/>
    <property type="molecule type" value="Genomic_DNA"/>
</dbReference>
<dbReference type="PROSITE" id="PS50003">
    <property type="entry name" value="PH_DOMAIN"/>
    <property type="match status" value="1"/>
</dbReference>
<dbReference type="Pfam" id="PF25381">
    <property type="entry name" value="PH_26"/>
    <property type="match status" value="1"/>
</dbReference>
<feature type="compositionally biased region" description="Low complexity" evidence="1">
    <location>
        <begin position="1115"/>
        <end position="1192"/>
    </location>
</feature>
<dbReference type="Pfam" id="PF00169">
    <property type="entry name" value="PH"/>
    <property type="match status" value="1"/>
</dbReference>
<protein>
    <submittedName>
        <fullName evidence="3">DEBR0S5_09032g1_1</fullName>
    </submittedName>
</protein>
<dbReference type="SMART" id="SM00233">
    <property type="entry name" value="PH"/>
    <property type="match status" value="1"/>
</dbReference>
<dbReference type="SUPFAM" id="SSF50729">
    <property type="entry name" value="PH domain-like"/>
    <property type="match status" value="1"/>
</dbReference>
<accession>A0A7D9D0L8</accession>